<dbReference type="Gene3D" id="3.40.630.30">
    <property type="match status" value="2"/>
</dbReference>
<dbReference type="AlphaFoldDB" id="A0A1I1DIL6"/>
<name>A0A1I1DIL6_9BURK</name>
<dbReference type="RefSeq" id="WP_091869973.1">
    <property type="nucleotide sequence ID" value="NZ_FOLD01000001.1"/>
</dbReference>
<dbReference type="STRING" id="1164594.SAMN05216204_101232"/>
<dbReference type="EMBL" id="FOLD01000001">
    <property type="protein sequence ID" value="SFB74819.1"/>
    <property type="molecule type" value="Genomic_DNA"/>
</dbReference>
<feature type="domain" description="BioF2-like acetyltransferase" evidence="1">
    <location>
        <begin position="160"/>
        <end position="289"/>
    </location>
</feature>
<keyword evidence="3" id="KW-1185">Reference proteome</keyword>
<sequence>MRRWNVIPLQDGLGHHKAEWDALNLRHFGNHPLLSSLFVEGLLREFGNGGEFLVALEDSGTIRAMAILRRRNRFMWQSFLPAQCQLGPTLVPEAAMLDGLVASLPGQVLQLDLLCNDPHSNDVLDAAPRAARRMAHALTMSVSLEGSFSDYWAGRPRSLAGNLRRYARRAEEDKLEPRLVMVTEPDQVGAALDRYARLEGAGWKGRRGTALDSTREQYRFYEDLLRAAAQCGRAAVYEMWLGNRLAASRFALSENGTLVMLKTSYDEDLARYAPGRLLLRAAIEHAFNRFPGGRIEFCTDASADQLEWADGSRWIEHLSLFRNRAVEVVHLAFQAWHGPRRLRARRSEDEPRDHSCDSVVEVYASLDALPPDACAFLQTAESRNIGFGLDWYRNLVRTVYRDHGGLRLYVLRHSNKPVAVLPLRIERARIGWTAHSLSNYYTTLYEPVLAPNTKGADLVPLLDKLRADFSCLGSLMLAPMAHGSHAYVVLLEALALGRWFPFEYFAFGNWYEPVRGSWPDYLAERKSNLRSTIKRMGKKFAGEGGVLEVVTRPEDMPEAIAAYEKVYAASWKNPEPFKEFMPGLLQTCAEKGMLRLGLARLNGEPVAAQAWIVGHGRAEIYKVAYDEGFKEFSPGTLVTAMLVQHVMEIDEVSEIDYLIGDDAYKKTWMSERRERWGIVAYNLRSLPGILGFLREASGRAFKHLRHTLRRRERSADTSSPSVQPPITAALSSRVRRCTAFGKMFSKKPQ</sequence>
<evidence type="ECO:0000259" key="1">
    <source>
        <dbReference type="Pfam" id="PF13480"/>
    </source>
</evidence>
<evidence type="ECO:0000313" key="3">
    <source>
        <dbReference type="Proteomes" id="UP000198639"/>
    </source>
</evidence>
<keyword evidence="2" id="KW-0808">Transferase</keyword>
<feature type="domain" description="BioF2-like acetyltransferase" evidence="1">
    <location>
        <begin position="528"/>
        <end position="666"/>
    </location>
</feature>
<dbReference type="Proteomes" id="UP000198639">
    <property type="component" value="Unassembled WGS sequence"/>
</dbReference>
<organism evidence="2 3">
    <name type="scientific">Massilia yuzhufengensis</name>
    <dbReference type="NCBI Taxonomy" id="1164594"/>
    <lineage>
        <taxon>Bacteria</taxon>
        <taxon>Pseudomonadati</taxon>
        <taxon>Pseudomonadota</taxon>
        <taxon>Betaproteobacteria</taxon>
        <taxon>Burkholderiales</taxon>
        <taxon>Oxalobacteraceae</taxon>
        <taxon>Telluria group</taxon>
        <taxon>Massilia</taxon>
    </lineage>
</organism>
<accession>A0A1I1DIL6</accession>
<dbReference type="InterPro" id="IPR038740">
    <property type="entry name" value="BioF2-like_GNAT_dom"/>
</dbReference>
<gene>
    <name evidence="2" type="ORF">SAMN05216204_101232</name>
</gene>
<dbReference type="OrthoDB" id="4349922at2"/>
<dbReference type="Pfam" id="PF13480">
    <property type="entry name" value="Acetyltransf_6"/>
    <property type="match status" value="2"/>
</dbReference>
<evidence type="ECO:0000313" key="2">
    <source>
        <dbReference type="EMBL" id="SFB74819.1"/>
    </source>
</evidence>
<protein>
    <submittedName>
        <fullName evidence="2">Acetyltransferase involved in cellulose biosynthesis, CelD/BcsL family</fullName>
    </submittedName>
</protein>
<dbReference type="InterPro" id="IPR016181">
    <property type="entry name" value="Acyl_CoA_acyltransferase"/>
</dbReference>
<dbReference type="SUPFAM" id="SSF55729">
    <property type="entry name" value="Acyl-CoA N-acyltransferases (Nat)"/>
    <property type="match status" value="2"/>
</dbReference>
<proteinExistence type="predicted"/>
<reference evidence="3" key="1">
    <citation type="submission" date="2016-10" db="EMBL/GenBank/DDBJ databases">
        <authorList>
            <person name="Varghese N."/>
            <person name="Submissions S."/>
        </authorList>
    </citation>
    <scope>NUCLEOTIDE SEQUENCE [LARGE SCALE GENOMIC DNA]</scope>
    <source>
        <strain evidence="3">CGMCC 1.12041</strain>
    </source>
</reference>
<dbReference type="GO" id="GO:0016740">
    <property type="term" value="F:transferase activity"/>
    <property type="evidence" value="ECO:0007669"/>
    <property type="project" value="UniProtKB-KW"/>
</dbReference>